<dbReference type="EMBL" id="KN835661">
    <property type="protein sequence ID" value="KIK35113.1"/>
    <property type="molecule type" value="Genomic_DNA"/>
</dbReference>
<reference evidence="8" key="2">
    <citation type="submission" date="2015-01" db="EMBL/GenBank/DDBJ databases">
        <title>Evolutionary Origins and Diversification of the Mycorrhizal Mutualists.</title>
        <authorList>
            <consortium name="DOE Joint Genome Institute"/>
            <consortium name="Mycorrhizal Genomics Consortium"/>
            <person name="Kohler A."/>
            <person name="Kuo A."/>
            <person name="Nagy L.G."/>
            <person name="Floudas D."/>
            <person name="Copeland A."/>
            <person name="Barry K.W."/>
            <person name="Cichocki N."/>
            <person name="Veneault-Fourrey C."/>
            <person name="LaButti K."/>
            <person name="Lindquist E.A."/>
            <person name="Lipzen A."/>
            <person name="Lundell T."/>
            <person name="Morin E."/>
            <person name="Murat C."/>
            <person name="Riley R."/>
            <person name="Ohm R."/>
            <person name="Sun H."/>
            <person name="Tunlid A."/>
            <person name="Henrissat B."/>
            <person name="Grigoriev I.V."/>
            <person name="Hibbett D.S."/>
            <person name="Martin F."/>
        </authorList>
    </citation>
    <scope>NUCLEOTIDE SEQUENCE [LARGE SCALE GENOMIC DNA]</scope>
    <source>
        <strain evidence="8">UH-Slu-Lm8-n1</strain>
    </source>
</reference>
<evidence type="ECO:0000256" key="1">
    <source>
        <dbReference type="ARBA" id="ARBA00004123"/>
    </source>
</evidence>
<dbReference type="Proteomes" id="UP000054485">
    <property type="component" value="Unassembled WGS sequence"/>
</dbReference>
<feature type="domain" description="HAT C-terminal dimerisation" evidence="6">
    <location>
        <begin position="107"/>
        <end position="177"/>
    </location>
</feature>
<keyword evidence="2" id="KW-0479">Metal-binding</keyword>
<evidence type="ECO:0000256" key="4">
    <source>
        <dbReference type="ARBA" id="ARBA00022833"/>
    </source>
</evidence>
<dbReference type="GO" id="GO:0008270">
    <property type="term" value="F:zinc ion binding"/>
    <property type="evidence" value="ECO:0007669"/>
    <property type="project" value="UniProtKB-KW"/>
</dbReference>
<name>A0A0D0AT38_9AGAM</name>
<organism evidence="7 8">
    <name type="scientific">Suillus luteus UH-Slu-Lm8-n1</name>
    <dbReference type="NCBI Taxonomy" id="930992"/>
    <lineage>
        <taxon>Eukaryota</taxon>
        <taxon>Fungi</taxon>
        <taxon>Dikarya</taxon>
        <taxon>Basidiomycota</taxon>
        <taxon>Agaricomycotina</taxon>
        <taxon>Agaricomycetes</taxon>
        <taxon>Agaricomycetidae</taxon>
        <taxon>Boletales</taxon>
        <taxon>Suillineae</taxon>
        <taxon>Suillaceae</taxon>
        <taxon>Suillus</taxon>
    </lineage>
</organism>
<dbReference type="PANTHER" id="PTHR46481:SF10">
    <property type="entry name" value="ZINC FINGER BED DOMAIN-CONTAINING PROTEIN 39"/>
    <property type="match status" value="1"/>
</dbReference>
<protein>
    <submittedName>
        <fullName evidence="7">Unplaced genomic scaffold CY34scaffold_530, whole genome shotgun sequence</fullName>
    </submittedName>
</protein>
<evidence type="ECO:0000256" key="3">
    <source>
        <dbReference type="ARBA" id="ARBA00022771"/>
    </source>
</evidence>
<proteinExistence type="predicted"/>
<comment type="subcellular location">
    <subcellularLocation>
        <location evidence="1">Nucleus</location>
    </subcellularLocation>
</comment>
<keyword evidence="8" id="KW-1185">Reference proteome</keyword>
<keyword evidence="5" id="KW-0539">Nucleus</keyword>
<evidence type="ECO:0000259" key="6">
    <source>
        <dbReference type="Pfam" id="PF05699"/>
    </source>
</evidence>
<sequence>MSGECTPKLSGAFPAFETFIERWKLLAQHVPHCDPLVQIGLDWADKYDKRMGATNAYAVAMCNEVVLRQQPRTLGSRLYGLPDINVLPHHDSIAQTVEQEFEAYATANLSPKTTDILAFWEVAETSFPTIFGIAMDHLPIQASAVPCERVFSSSSETDTKKRNRTSPVPMEALQVVKFLLNKEQLNFTKGWVASQKDMEYKTLREQQESSTVLTLTNSGITGDICNNLLRAIAEDECDDINDFSTTYEL</sequence>
<dbReference type="Pfam" id="PF05699">
    <property type="entry name" value="Dimer_Tnp_hAT"/>
    <property type="match status" value="1"/>
</dbReference>
<evidence type="ECO:0000256" key="5">
    <source>
        <dbReference type="ARBA" id="ARBA00023242"/>
    </source>
</evidence>
<evidence type="ECO:0000256" key="2">
    <source>
        <dbReference type="ARBA" id="ARBA00022723"/>
    </source>
</evidence>
<keyword evidence="4" id="KW-0862">Zinc</keyword>
<dbReference type="InterPro" id="IPR052035">
    <property type="entry name" value="ZnF_BED_domain_contain"/>
</dbReference>
<reference evidence="7 8" key="1">
    <citation type="submission" date="2014-04" db="EMBL/GenBank/DDBJ databases">
        <authorList>
            <consortium name="DOE Joint Genome Institute"/>
            <person name="Kuo A."/>
            <person name="Ruytinx J."/>
            <person name="Rineau F."/>
            <person name="Colpaert J."/>
            <person name="Kohler A."/>
            <person name="Nagy L.G."/>
            <person name="Floudas D."/>
            <person name="Copeland A."/>
            <person name="Barry K.W."/>
            <person name="Cichocki N."/>
            <person name="Veneault-Fourrey C."/>
            <person name="LaButti K."/>
            <person name="Lindquist E.A."/>
            <person name="Lipzen A."/>
            <person name="Lundell T."/>
            <person name="Morin E."/>
            <person name="Murat C."/>
            <person name="Sun H."/>
            <person name="Tunlid A."/>
            <person name="Henrissat B."/>
            <person name="Grigoriev I.V."/>
            <person name="Hibbett D.S."/>
            <person name="Martin F."/>
            <person name="Nordberg H.P."/>
            <person name="Cantor M.N."/>
            <person name="Hua S.X."/>
        </authorList>
    </citation>
    <scope>NUCLEOTIDE SEQUENCE [LARGE SCALE GENOMIC DNA]</scope>
    <source>
        <strain evidence="7 8">UH-Slu-Lm8-n1</strain>
    </source>
</reference>
<dbReference type="PANTHER" id="PTHR46481">
    <property type="entry name" value="ZINC FINGER BED DOMAIN-CONTAINING PROTEIN 4"/>
    <property type="match status" value="1"/>
</dbReference>
<dbReference type="GO" id="GO:0005634">
    <property type="term" value="C:nucleus"/>
    <property type="evidence" value="ECO:0007669"/>
    <property type="project" value="UniProtKB-SubCell"/>
</dbReference>
<dbReference type="InParanoid" id="A0A0D0AT38"/>
<dbReference type="HOGENOM" id="CLU_009123_6_1_1"/>
<evidence type="ECO:0000313" key="8">
    <source>
        <dbReference type="Proteomes" id="UP000054485"/>
    </source>
</evidence>
<dbReference type="AlphaFoldDB" id="A0A0D0AT38"/>
<evidence type="ECO:0000313" key="7">
    <source>
        <dbReference type="EMBL" id="KIK35113.1"/>
    </source>
</evidence>
<dbReference type="SUPFAM" id="SSF53098">
    <property type="entry name" value="Ribonuclease H-like"/>
    <property type="match status" value="1"/>
</dbReference>
<dbReference type="GO" id="GO:0046983">
    <property type="term" value="F:protein dimerization activity"/>
    <property type="evidence" value="ECO:0007669"/>
    <property type="project" value="InterPro"/>
</dbReference>
<dbReference type="InterPro" id="IPR008906">
    <property type="entry name" value="HATC_C_dom"/>
</dbReference>
<dbReference type="OrthoDB" id="3241084at2759"/>
<gene>
    <name evidence="7" type="ORF">CY34DRAFT_26697</name>
</gene>
<dbReference type="InterPro" id="IPR012337">
    <property type="entry name" value="RNaseH-like_sf"/>
</dbReference>
<accession>A0A0D0AT38</accession>
<keyword evidence="3" id="KW-0863">Zinc-finger</keyword>